<evidence type="ECO:0000259" key="3">
    <source>
        <dbReference type="Pfam" id="PF04321"/>
    </source>
</evidence>
<dbReference type="Gene3D" id="3.40.50.720">
    <property type="entry name" value="NAD(P)-binding Rossmann-like Domain"/>
    <property type="match status" value="1"/>
</dbReference>
<reference evidence="5" key="1">
    <citation type="journal article" date="2019" name="Int. J. Syst. Evol. Microbiol.">
        <title>The Global Catalogue of Microorganisms (GCM) 10K type strain sequencing project: providing services to taxonomists for standard genome sequencing and annotation.</title>
        <authorList>
            <consortium name="The Broad Institute Genomics Platform"/>
            <consortium name="The Broad Institute Genome Sequencing Center for Infectious Disease"/>
            <person name="Wu L."/>
            <person name="Ma J."/>
        </authorList>
    </citation>
    <scope>NUCLEOTIDE SEQUENCE [LARGE SCALE GENOMIC DNA]</scope>
    <source>
        <strain evidence="5">CGMCC 4.1641</strain>
    </source>
</reference>
<comment type="pathway">
    <text evidence="2">Carbohydrate biosynthesis; dTDP-L-rhamnose biosynthesis.</text>
</comment>
<dbReference type="EC" id="1.1.1.133" evidence="2"/>
<evidence type="ECO:0000313" key="4">
    <source>
        <dbReference type="EMBL" id="MFC4304580.1"/>
    </source>
</evidence>
<evidence type="ECO:0000256" key="2">
    <source>
        <dbReference type="RuleBase" id="RU364082"/>
    </source>
</evidence>
<name>A0ABV8SBJ1_9BACL</name>
<feature type="domain" description="RmlD-like substrate binding" evidence="3">
    <location>
        <begin position="1"/>
        <end position="234"/>
    </location>
</feature>
<dbReference type="RefSeq" id="WP_204604774.1">
    <property type="nucleotide sequence ID" value="NZ_JBHSED010000029.1"/>
</dbReference>
<dbReference type="EMBL" id="JBHSED010000029">
    <property type="protein sequence ID" value="MFC4304580.1"/>
    <property type="molecule type" value="Genomic_DNA"/>
</dbReference>
<dbReference type="Pfam" id="PF04321">
    <property type="entry name" value="RmlD_sub_bind"/>
    <property type="match status" value="1"/>
</dbReference>
<keyword evidence="2" id="KW-0560">Oxidoreductase</keyword>
<organism evidence="4 5">
    <name type="scientific">Cohnella boryungensis</name>
    <dbReference type="NCBI Taxonomy" id="768479"/>
    <lineage>
        <taxon>Bacteria</taxon>
        <taxon>Bacillati</taxon>
        <taxon>Bacillota</taxon>
        <taxon>Bacilli</taxon>
        <taxon>Bacillales</taxon>
        <taxon>Paenibacillaceae</taxon>
        <taxon>Cohnella</taxon>
    </lineage>
</organism>
<evidence type="ECO:0000256" key="1">
    <source>
        <dbReference type="ARBA" id="ARBA00010944"/>
    </source>
</evidence>
<keyword evidence="2" id="KW-0521">NADP</keyword>
<dbReference type="InterPro" id="IPR036291">
    <property type="entry name" value="NAD(P)-bd_dom_sf"/>
</dbReference>
<proteinExistence type="inferred from homology"/>
<dbReference type="SUPFAM" id="SSF51735">
    <property type="entry name" value="NAD(P)-binding Rossmann-fold domains"/>
    <property type="match status" value="1"/>
</dbReference>
<comment type="similarity">
    <text evidence="1 2">Belongs to the dTDP-4-dehydrorhamnose reductase family.</text>
</comment>
<evidence type="ECO:0000313" key="5">
    <source>
        <dbReference type="Proteomes" id="UP001595755"/>
    </source>
</evidence>
<sequence>MKILLLGGYGMAGHMVAAHLKSSSADELVVTVRPQAEPRSNLKALEGLQVRKLDVRAFDAVDELVAEISPDIIVNAVGILNHHAEDHPLEAYRVNGFLPHWLRHLGDRIGARLIHISSDCVFSGRRGGYSERDEPDGTTVYARSKALGEINQPGHATIRTSIIGPDEKASGIGLMQWFLSRQGKVSGYRNVLWNGVTTLELAKAVEWLIQHPKVGGLLHLTSPEKLSKHELLLLMQECFDKRDVRIIPDDEPVIDRTLAATRSDFAYEPPTYVEMLSELRRQMTLS</sequence>
<comment type="function">
    <text evidence="2">Catalyzes the reduction of dTDP-6-deoxy-L-lyxo-4-hexulose to yield dTDP-L-rhamnose.</text>
</comment>
<dbReference type="Proteomes" id="UP001595755">
    <property type="component" value="Unassembled WGS sequence"/>
</dbReference>
<comment type="caution">
    <text evidence="4">The sequence shown here is derived from an EMBL/GenBank/DDBJ whole genome shotgun (WGS) entry which is preliminary data.</text>
</comment>
<dbReference type="PANTHER" id="PTHR10491:SF4">
    <property type="entry name" value="METHIONINE ADENOSYLTRANSFERASE 2 SUBUNIT BETA"/>
    <property type="match status" value="1"/>
</dbReference>
<dbReference type="CDD" id="cd05254">
    <property type="entry name" value="dTDP_HR_like_SDR_e"/>
    <property type="match status" value="1"/>
</dbReference>
<keyword evidence="5" id="KW-1185">Reference proteome</keyword>
<gene>
    <name evidence="4" type="ORF">ACFO1S_14215</name>
</gene>
<protein>
    <recommendedName>
        <fullName evidence="2">dTDP-4-dehydrorhamnose reductase</fullName>
        <ecNumber evidence="2">1.1.1.133</ecNumber>
    </recommendedName>
</protein>
<dbReference type="InterPro" id="IPR029903">
    <property type="entry name" value="RmlD-like-bd"/>
</dbReference>
<dbReference type="InterPro" id="IPR005913">
    <property type="entry name" value="dTDP_dehydrorham_reduct"/>
</dbReference>
<accession>A0ABV8SBJ1</accession>
<dbReference type="PANTHER" id="PTHR10491">
    <property type="entry name" value="DTDP-4-DEHYDRORHAMNOSE REDUCTASE"/>
    <property type="match status" value="1"/>
</dbReference>